<organism evidence="2 3">
    <name type="scientific">Mya arenaria</name>
    <name type="common">Soft-shell clam</name>
    <dbReference type="NCBI Taxonomy" id="6604"/>
    <lineage>
        <taxon>Eukaryota</taxon>
        <taxon>Metazoa</taxon>
        <taxon>Spiralia</taxon>
        <taxon>Lophotrochozoa</taxon>
        <taxon>Mollusca</taxon>
        <taxon>Bivalvia</taxon>
        <taxon>Autobranchia</taxon>
        <taxon>Heteroconchia</taxon>
        <taxon>Euheterodonta</taxon>
        <taxon>Imparidentia</taxon>
        <taxon>Neoheterodontei</taxon>
        <taxon>Myida</taxon>
        <taxon>Myoidea</taxon>
        <taxon>Myidae</taxon>
        <taxon>Mya</taxon>
    </lineage>
</organism>
<feature type="signal peptide" evidence="1">
    <location>
        <begin position="1"/>
        <end position="21"/>
    </location>
</feature>
<dbReference type="Proteomes" id="UP001164746">
    <property type="component" value="Chromosome 15"/>
</dbReference>
<evidence type="ECO:0000256" key="1">
    <source>
        <dbReference type="SAM" id="SignalP"/>
    </source>
</evidence>
<reference evidence="2" key="1">
    <citation type="submission" date="2022-11" db="EMBL/GenBank/DDBJ databases">
        <title>Centuries of genome instability and evolution in soft-shell clam transmissible cancer (bioRxiv).</title>
        <authorList>
            <person name="Hart S.F.M."/>
            <person name="Yonemitsu M.A."/>
            <person name="Giersch R.M."/>
            <person name="Beal B.F."/>
            <person name="Arriagada G."/>
            <person name="Davis B.W."/>
            <person name="Ostrander E.A."/>
            <person name="Goff S.P."/>
            <person name="Metzger M.J."/>
        </authorList>
    </citation>
    <scope>NUCLEOTIDE SEQUENCE</scope>
    <source>
        <strain evidence="2">MELC-2E11</strain>
        <tissue evidence="2">Siphon/mantle</tissue>
    </source>
</reference>
<name>A0ABY7G2X0_MYAAR</name>
<accession>A0ABY7G2X0</accession>
<protein>
    <submittedName>
        <fullName evidence="2">Uncharacterized protein</fullName>
    </submittedName>
</protein>
<keyword evidence="1" id="KW-0732">Signal</keyword>
<feature type="chain" id="PRO_5046289773" evidence="1">
    <location>
        <begin position="22"/>
        <end position="202"/>
    </location>
</feature>
<dbReference type="EMBL" id="CP111026">
    <property type="protein sequence ID" value="WAR28780.1"/>
    <property type="molecule type" value="Genomic_DNA"/>
</dbReference>
<sequence length="202" mass="22570">MNPFNCVIVTILYCLGVICKGQGFFISQHGTKWDKSSCTLAKPKVVCMDDGSCVVENGLEFLTNAEDQDNGFWIGYAKTWISYAYVGCEELNDGVEYSVSTLGECRRTTGCKTFGIQKSTAGLRCKCASKNAIRTQTCGEKCEEVDQYPCGGTVDTNIFSFYTVENVPLSNNSQDIHRNCLLFFYKYINGYDYQWNSCTLST</sequence>
<proteinExistence type="predicted"/>
<keyword evidence="3" id="KW-1185">Reference proteome</keyword>
<evidence type="ECO:0000313" key="2">
    <source>
        <dbReference type="EMBL" id="WAR28780.1"/>
    </source>
</evidence>
<evidence type="ECO:0000313" key="3">
    <source>
        <dbReference type="Proteomes" id="UP001164746"/>
    </source>
</evidence>
<gene>
    <name evidence="2" type="ORF">MAR_014484</name>
</gene>